<dbReference type="InterPro" id="IPR002523">
    <property type="entry name" value="MgTranspt_CorA/ZnTranspt_ZntB"/>
</dbReference>
<organism evidence="13 14">
    <name type="scientific">Simiduia agarivorans (strain DSM 21679 / JCM 13881 / BCRC 17597 / SA1)</name>
    <dbReference type="NCBI Taxonomy" id="1117647"/>
    <lineage>
        <taxon>Bacteria</taxon>
        <taxon>Pseudomonadati</taxon>
        <taxon>Pseudomonadota</taxon>
        <taxon>Gammaproteobacteria</taxon>
        <taxon>Cellvibrionales</taxon>
        <taxon>Cellvibrionaceae</taxon>
        <taxon>Simiduia</taxon>
    </lineage>
</organism>
<feature type="transmembrane region" description="Helical" evidence="12">
    <location>
        <begin position="264"/>
        <end position="284"/>
    </location>
</feature>
<dbReference type="PANTHER" id="PTHR46494">
    <property type="entry name" value="CORA FAMILY METAL ION TRANSPORTER (EUROFUNG)"/>
    <property type="match status" value="1"/>
</dbReference>
<comment type="function">
    <text evidence="11">Mediates influx of magnesium ions. Alternates between open and closed states. Activated by low cytoplasmic Mg(2+) levels. Inactive when cytoplasmic Mg(2+) levels are high.</text>
</comment>
<evidence type="ECO:0000256" key="6">
    <source>
        <dbReference type="ARBA" id="ARBA00022842"/>
    </source>
</evidence>
<dbReference type="GO" id="GO:0005886">
    <property type="term" value="C:plasma membrane"/>
    <property type="evidence" value="ECO:0007669"/>
    <property type="project" value="UniProtKB-SubCell"/>
</dbReference>
<evidence type="ECO:0000256" key="7">
    <source>
        <dbReference type="ARBA" id="ARBA00022989"/>
    </source>
</evidence>
<name>R9S634_SIMAS</name>
<dbReference type="AlphaFoldDB" id="R9S634"/>
<comment type="catalytic activity">
    <reaction evidence="10">
        <text>Mg(2+)(in) = Mg(2+)(out)</text>
        <dbReference type="Rhea" id="RHEA:29827"/>
        <dbReference type="ChEBI" id="CHEBI:18420"/>
    </reaction>
</comment>
<keyword evidence="9 12" id="KW-0472">Membrane</keyword>
<dbReference type="STRING" id="1117647.M5M_10547"/>
<evidence type="ECO:0000256" key="9">
    <source>
        <dbReference type="ARBA" id="ARBA00023136"/>
    </source>
</evidence>
<evidence type="ECO:0000256" key="10">
    <source>
        <dbReference type="ARBA" id="ARBA00034269"/>
    </source>
</evidence>
<dbReference type="CDD" id="cd12822">
    <property type="entry name" value="TmCorA-like"/>
    <property type="match status" value="1"/>
</dbReference>
<evidence type="ECO:0000256" key="3">
    <source>
        <dbReference type="ARBA" id="ARBA00022448"/>
    </source>
</evidence>
<dbReference type="Pfam" id="PF01544">
    <property type="entry name" value="CorA"/>
    <property type="match status" value="1"/>
</dbReference>
<keyword evidence="14" id="KW-1185">Reference proteome</keyword>
<keyword evidence="6 12" id="KW-0460">Magnesium</keyword>
<keyword evidence="7 12" id="KW-1133">Transmembrane helix</keyword>
<dbReference type="SUPFAM" id="SSF143865">
    <property type="entry name" value="CorA soluble domain-like"/>
    <property type="match status" value="1"/>
</dbReference>
<protein>
    <recommendedName>
        <fullName evidence="12">Magnesium transport protein CorA</fullName>
    </recommendedName>
</protein>
<evidence type="ECO:0000256" key="4">
    <source>
        <dbReference type="ARBA" id="ARBA00022475"/>
    </source>
</evidence>
<accession>R9S634</accession>
<evidence type="ECO:0000256" key="1">
    <source>
        <dbReference type="ARBA" id="ARBA00004651"/>
    </source>
</evidence>
<dbReference type="GO" id="GO:0050897">
    <property type="term" value="F:cobalt ion binding"/>
    <property type="evidence" value="ECO:0007669"/>
    <property type="project" value="TreeGrafter"/>
</dbReference>
<dbReference type="OrthoDB" id="9803416at2"/>
<dbReference type="KEGG" id="saga:M5M_10547"/>
<evidence type="ECO:0000256" key="11">
    <source>
        <dbReference type="ARBA" id="ARBA00045497"/>
    </source>
</evidence>
<dbReference type="NCBIfam" id="TIGR00383">
    <property type="entry name" value="corA"/>
    <property type="match status" value="1"/>
</dbReference>
<dbReference type="InterPro" id="IPR045863">
    <property type="entry name" value="CorA_TM1_TM2"/>
</dbReference>
<gene>
    <name evidence="12" type="primary">corA</name>
    <name evidence="13" type="ordered locus">M5M_10547</name>
</gene>
<feature type="transmembrane region" description="Helical" evidence="12">
    <location>
        <begin position="296"/>
        <end position="316"/>
    </location>
</feature>
<dbReference type="Gene3D" id="3.30.460.20">
    <property type="entry name" value="CorA soluble domain-like"/>
    <property type="match status" value="1"/>
</dbReference>
<evidence type="ECO:0000313" key="13">
    <source>
        <dbReference type="EMBL" id="AGN11323.1"/>
    </source>
</evidence>
<keyword evidence="8 12" id="KW-0406">Ion transport</keyword>
<keyword evidence="3 12" id="KW-0813">Transport</keyword>
<keyword evidence="4 12" id="KW-1003">Cell membrane</keyword>
<dbReference type="GO" id="GO:0015095">
    <property type="term" value="F:magnesium ion transmembrane transporter activity"/>
    <property type="evidence" value="ECO:0007669"/>
    <property type="project" value="UniProtKB-UniRule"/>
</dbReference>
<dbReference type="HOGENOM" id="CLU_007127_0_0_6"/>
<dbReference type="GO" id="GO:0000287">
    <property type="term" value="F:magnesium ion binding"/>
    <property type="evidence" value="ECO:0007669"/>
    <property type="project" value="TreeGrafter"/>
</dbReference>
<dbReference type="Proteomes" id="UP000000466">
    <property type="component" value="Chromosome"/>
</dbReference>
<evidence type="ECO:0000313" key="14">
    <source>
        <dbReference type="Proteomes" id="UP000000466"/>
    </source>
</evidence>
<comment type="similarity">
    <text evidence="2 12">Belongs to the CorA metal ion transporter (MIT) (TC 1.A.35) family.</text>
</comment>
<dbReference type="RefSeq" id="WP_016389346.1">
    <property type="nucleotide sequence ID" value="NC_018868.3"/>
</dbReference>
<dbReference type="Gene3D" id="1.20.58.340">
    <property type="entry name" value="Magnesium transport protein CorA, transmembrane region"/>
    <property type="match status" value="2"/>
</dbReference>
<evidence type="ECO:0000256" key="8">
    <source>
        <dbReference type="ARBA" id="ARBA00023065"/>
    </source>
</evidence>
<sequence>MTVRALLFNTQGELVKSGQEELLPYYHNEDYFLWLDVIGTDAEREMQALASFDLNPLAHRDAQRHRHPPKYEPFDDHVFLLMHELTEQGTQTEISRHQLAIFANNSHLITRRNQHSVTVDKIWQQLTQDQTLPRGGIGQLVYMLLRGITDRYLPLMFEVEQRLSQIEDEIFDATSDDLLGELISYGSQLKKARRSFVYQTEVIEEIMNADHAHLLAFDEHELVDLFEHFERLGSLANLYQELTNDLINGFISVSAHRTNNIMKLLTIVTAIFLPLTLIAGIYGMNFEYMPELRWHYSYFFVLGFMFSVMIFGIVFVRKRGWL</sequence>
<reference evidence="13 14" key="1">
    <citation type="journal article" date="2013" name="Genome Announc.">
        <title>Complete genome sequence of Simiduia agarivorans SA1(T), a marine bacterium able to degrade a variety of polysaccharides.</title>
        <authorList>
            <person name="Lin S.Y."/>
            <person name="Shieh W.Y."/>
            <person name="Chen J.S."/>
            <person name="Tang S.L."/>
        </authorList>
    </citation>
    <scope>NUCLEOTIDE SEQUENCE [LARGE SCALE GENOMIC DNA]</scope>
    <source>
        <strain evidence="14">DSM 21679 / JCM 13881 / BCRC 17597 / SA1</strain>
    </source>
</reference>
<dbReference type="eggNOG" id="COG0598">
    <property type="taxonomic scope" value="Bacteria"/>
</dbReference>
<keyword evidence="5 12" id="KW-0812">Transmembrane</keyword>
<dbReference type="PANTHER" id="PTHR46494:SF1">
    <property type="entry name" value="CORA FAMILY METAL ION TRANSPORTER (EUROFUNG)"/>
    <property type="match status" value="1"/>
</dbReference>
<dbReference type="GO" id="GO:0015087">
    <property type="term" value="F:cobalt ion transmembrane transporter activity"/>
    <property type="evidence" value="ECO:0007669"/>
    <property type="project" value="UniProtKB-UniRule"/>
</dbReference>
<dbReference type="SUPFAM" id="SSF144083">
    <property type="entry name" value="Magnesium transport protein CorA, transmembrane region"/>
    <property type="match status" value="1"/>
</dbReference>
<proteinExistence type="inferred from homology"/>
<dbReference type="InterPro" id="IPR045861">
    <property type="entry name" value="CorA_cytoplasmic_dom"/>
</dbReference>
<dbReference type="FunFam" id="1.20.58.340:FF:000004">
    <property type="entry name" value="Magnesium transport protein CorA"/>
    <property type="match status" value="1"/>
</dbReference>
<dbReference type="EMBL" id="CP003746">
    <property type="protein sequence ID" value="AGN11323.1"/>
    <property type="molecule type" value="Genomic_DNA"/>
</dbReference>
<evidence type="ECO:0000256" key="5">
    <source>
        <dbReference type="ARBA" id="ARBA00022692"/>
    </source>
</evidence>
<evidence type="ECO:0000256" key="12">
    <source>
        <dbReference type="RuleBase" id="RU362010"/>
    </source>
</evidence>
<comment type="subcellular location">
    <subcellularLocation>
        <location evidence="1">Cell membrane</location>
        <topology evidence="1">Multi-pass membrane protein</topology>
    </subcellularLocation>
    <subcellularLocation>
        <location evidence="12">Membrane</location>
        <topology evidence="12">Multi-pass membrane protein</topology>
    </subcellularLocation>
</comment>
<evidence type="ECO:0000256" key="2">
    <source>
        <dbReference type="ARBA" id="ARBA00009765"/>
    </source>
</evidence>
<dbReference type="InterPro" id="IPR004488">
    <property type="entry name" value="Mg/Co-transport_prot_CorA"/>
</dbReference>